<name>A0A097SPH7_ACIPI</name>
<evidence type="ECO:0000256" key="3">
    <source>
        <dbReference type="ARBA" id="ARBA00022840"/>
    </source>
</evidence>
<evidence type="ECO:0000256" key="1">
    <source>
        <dbReference type="ARBA" id="ARBA00006512"/>
    </source>
</evidence>
<organism evidence="6">
    <name type="scientific">Acinetobacter pittii</name>
    <name type="common">Acinetobacter genomosp. 3</name>
    <dbReference type="NCBI Taxonomy" id="48296"/>
    <lineage>
        <taxon>Bacteria</taxon>
        <taxon>Pseudomonadati</taxon>
        <taxon>Pseudomonadota</taxon>
        <taxon>Gammaproteobacteria</taxon>
        <taxon>Moraxellales</taxon>
        <taxon>Moraxellaceae</taxon>
        <taxon>Acinetobacter</taxon>
        <taxon>Acinetobacter calcoaceticus/baumannii complex</taxon>
    </lineage>
</organism>
<dbReference type="Pfam" id="PF03135">
    <property type="entry name" value="CagE_TrbE_VirB"/>
    <property type="match status" value="1"/>
</dbReference>
<dbReference type="Gene3D" id="1.10.8.730">
    <property type="match status" value="1"/>
</dbReference>
<dbReference type="GO" id="GO:0005524">
    <property type="term" value="F:ATP binding"/>
    <property type="evidence" value="ECO:0007669"/>
    <property type="project" value="UniProtKB-KW"/>
</dbReference>
<feature type="transmembrane region" description="Helical" evidence="4">
    <location>
        <begin position="31"/>
        <end position="49"/>
    </location>
</feature>
<sequence>MSKTTEKNEEKDLLFAGLARTARVANIPVDIFTYFFLICGFATCFLALIGNLKLGLIISGIIYLLLVVVTYQEDRGIQYLWFSIKRRLQRTKVFGGYSFDSHAKADDKNIEYSQKKLAGAEQMEINNLPYLSPINEHDIKLVNGDIFTVLKITGFPYETKSYAQLKTLKKYRADMFKQLGSRFVVSVYYDRHEVKTEIPPANGNEFSDSFNQKYYEKLSNERMFQNDIYVSLLVRKSNPSDPPLTRLKNLFFRSDNEEQMIAELNNAVSMFKEYLQDANPRQLGTYSKDSVLYSETVNFLGYLLNLEKAEIPLHPTEIRNYLGYTRRVFAPDGTIKFYHPSGELTAGAIYSLPTPSYPEGSDHTMLDEFLKVDHPLIISQTFMMMDRRKSISMSTTRQNQLKNAQDKSESQIEAINVAIDDLASGRILNGIYSLNVLVTSKTPSEFKEAMQKTSGAFQRNHMIPKKEDLISEPTFYSMLIGNYHLLQRPATINTTNFAGFASMHNSSTGKKDGNHWGENVIQLKTTSNTPYYFNFHEHDVGHTRITTGTGGGKTTVINTLLTASDKFKPYIFHFDFEYSASVWIKSMGGRHTVLSEMVKTGWNPLQLDDTEQNRLFLRNLFSFMAQDYNDNGNPKPLSTAEENKIKDVVDAVYSYEKHLRRLRNFIGLFGMAEDNNMAERMSKWVNDGVYANIFDNESDNFSIDGARIFGYEMKNVIDNDVVLGAMSMYIFHQIDISMSEGKPFIVVVEEGQRYISNPINLAWLKIMLTTYRRRNGMMIFVTPTPEVITRDDDLIGQFKTSILLPNDKANVATYMGNEKNNGLGCTQAEFDWVVNTPPYLRQFMIKNSHDSVISKLDLSNMSEIIPILSGNELRHNILEEILSKDENLTYSQWVHEFNERVKS</sequence>
<dbReference type="InterPro" id="IPR051162">
    <property type="entry name" value="T4SS_component"/>
</dbReference>
<proteinExistence type="inferred from homology"/>
<dbReference type="SUPFAM" id="SSF52540">
    <property type="entry name" value="P-loop containing nucleoside triphosphate hydrolases"/>
    <property type="match status" value="1"/>
</dbReference>
<feature type="transmembrane region" description="Helical" evidence="4">
    <location>
        <begin position="54"/>
        <end position="71"/>
    </location>
</feature>
<feature type="domain" description="CagE TrbE VirB component of type IV transporter system central" evidence="5">
    <location>
        <begin position="282"/>
        <end position="488"/>
    </location>
</feature>
<gene>
    <name evidence="6" type="primary">virB4</name>
    <name evidence="6" type="ORF">ABC8415_0028</name>
</gene>
<keyword evidence="4" id="KW-0812">Transmembrane</keyword>
<keyword evidence="4" id="KW-0472">Membrane</keyword>
<dbReference type="PANTHER" id="PTHR30121:SF12">
    <property type="entry name" value="TYPE IV SECRETION SYSTEM PROTEIN CAGE"/>
    <property type="match status" value="1"/>
</dbReference>
<comment type="similarity">
    <text evidence="1">Belongs to the TrbE/VirB4 family.</text>
</comment>
<evidence type="ECO:0000313" key="6">
    <source>
        <dbReference type="EMBL" id="AIU93430.1"/>
    </source>
</evidence>
<keyword evidence="4" id="KW-1133">Transmembrane helix</keyword>
<dbReference type="AlphaFoldDB" id="A0A097SPH7"/>
<reference evidence="6" key="1">
    <citation type="submission" date="2013-12" db="EMBL/GenBank/DDBJ databases">
        <title>Acinetobacter pitti plasmid metallo-beta-lactamase NDM-1 gene, complete sequence.</title>
        <authorList>
            <person name="Fu Y."/>
            <person name="Jiang Y."/>
            <person name="Yu Y."/>
        </authorList>
    </citation>
    <scope>NUCLEOTIDE SEQUENCE</scope>
    <source>
        <strain evidence="6">Acinetobacter pitti</strain>
        <plasmid evidence="6">pNDM-AP</plasmid>
    </source>
</reference>
<keyword evidence="2" id="KW-0547">Nucleotide-binding</keyword>
<dbReference type="GeneID" id="69464961"/>
<dbReference type="InterPro" id="IPR027417">
    <property type="entry name" value="P-loop_NTPase"/>
</dbReference>
<keyword evidence="3" id="KW-0067">ATP-binding</keyword>
<dbReference type="Gene3D" id="3.40.50.300">
    <property type="entry name" value="P-loop containing nucleotide triphosphate hydrolases"/>
    <property type="match status" value="1"/>
</dbReference>
<accession>A0A097SPH7</accession>
<evidence type="ECO:0000256" key="4">
    <source>
        <dbReference type="SAM" id="Phobius"/>
    </source>
</evidence>
<dbReference type="RefSeq" id="WP_015060708.1">
    <property type="nucleotide sequence ID" value="NZ_CM001802.1"/>
</dbReference>
<protein>
    <submittedName>
        <fullName evidence="6">VirB4</fullName>
    </submittedName>
</protein>
<dbReference type="PANTHER" id="PTHR30121">
    <property type="entry name" value="UNCHARACTERIZED PROTEIN YJGR-RELATED"/>
    <property type="match status" value="1"/>
</dbReference>
<geneLocation type="plasmid" evidence="6">
    <name>pNDM-AP</name>
</geneLocation>
<dbReference type="InterPro" id="IPR018145">
    <property type="entry name" value="CagE_TrbE_VirB_cntrl_dom"/>
</dbReference>
<evidence type="ECO:0000256" key="2">
    <source>
        <dbReference type="ARBA" id="ARBA00022741"/>
    </source>
</evidence>
<dbReference type="EMBL" id="KJ003839">
    <property type="protein sequence ID" value="AIU93430.1"/>
    <property type="molecule type" value="Genomic_DNA"/>
</dbReference>
<evidence type="ECO:0000259" key="5">
    <source>
        <dbReference type="Pfam" id="PF03135"/>
    </source>
</evidence>
<keyword evidence="6" id="KW-0614">Plasmid</keyword>